<dbReference type="PROSITE" id="PS50837">
    <property type="entry name" value="NACHT"/>
    <property type="match status" value="1"/>
</dbReference>
<dbReference type="Gene3D" id="3.40.1090.10">
    <property type="entry name" value="Cytosolic phospholipase A2 catalytic domain"/>
    <property type="match status" value="1"/>
</dbReference>
<keyword evidence="4" id="KW-1185">Reference proteome</keyword>
<dbReference type="EMBL" id="LBBL01000033">
    <property type="protein sequence ID" value="KKF96655.1"/>
    <property type="molecule type" value="Genomic_DNA"/>
</dbReference>
<accession>A0A0F8B724</accession>
<proteinExistence type="predicted"/>
<dbReference type="AlphaFoldDB" id="A0A0F8B724"/>
<name>A0A0F8B724_CERFI</name>
<dbReference type="PANTHER" id="PTHR10039">
    <property type="entry name" value="AMELOGENIN"/>
    <property type="match status" value="1"/>
</dbReference>
<evidence type="ECO:0000259" key="2">
    <source>
        <dbReference type="PROSITE" id="PS50837"/>
    </source>
</evidence>
<dbReference type="InterPro" id="IPR007111">
    <property type="entry name" value="NACHT_NTPase"/>
</dbReference>
<dbReference type="SUPFAM" id="SSF52151">
    <property type="entry name" value="FabD/lysophospholipase-like"/>
    <property type="match status" value="1"/>
</dbReference>
<protein>
    <submittedName>
        <fullName evidence="3">Vegetative incompatibility protein HET-E-1</fullName>
    </submittedName>
</protein>
<dbReference type="PANTHER" id="PTHR10039:SF5">
    <property type="entry name" value="NACHT DOMAIN-CONTAINING PROTEIN"/>
    <property type="match status" value="1"/>
</dbReference>
<keyword evidence="1" id="KW-0677">Repeat</keyword>
<dbReference type="InterPro" id="IPR016035">
    <property type="entry name" value="Acyl_Trfase/lysoPLipase"/>
</dbReference>
<evidence type="ECO:0000256" key="1">
    <source>
        <dbReference type="ARBA" id="ARBA00022737"/>
    </source>
</evidence>
<dbReference type="Proteomes" id="UP000034841">
    <property type="component" value="Unassembled WGS sequence"/>
</dbReference>
<organism evidence="3 4">
    <name type="scientific">Ceratocystis fimbriata f. sp. platani</name>
    <dbReference type="NCBI Taxonomy" id="88771"/>
    <lineage>
        <taxon>Eukaryota</taxon>
        <taxon>Fungi</taxon>
        <taxon>Dikarya</taxon>
        <taxon>Ascomycota</taxon>
        <taxon>Pezizomycotina</taxon>
        <taxon>Sordariomycetes</taxon>
        <taxon>Hypocreomycetidae</taxon>
        <taxon>Microascales</taxon>
        <taxon>Ceratocystidaceae</taxon>
        <taxon>Ceratocystis</taxon>
    </lineage>
</organism>
<gene>
    <name evidence="3" type="primary">HET-E1_6</name>
    <name evidence="3" type="ORF">CFO_g1003</name>
</gene>
<reference evidence="3 4" key="1">
    <citation type="submission" date="2015-04" db="EMBL/GenBank/DDBJ databases">
        <title>Genome sequence of Ceratocystis platani, a major pathogen of plane trees.</title>
        <authorList>
            <person name="Belbahri L."/>
        </authorList>
    </citation>
    <scope>NUCLEOTIDE SEQUENCE [LARGE SCALE GENOMIC DNA]</scope>
    <source>
        <strain evidence="3 4">CFO</strain>
    </source>
</reference>
<comment type="caution">
    <text evidence="3">The sequence shown here is derived from an EMBL/GenBank/DDBJ whole genome shotgun (WGS) entry which is preliminary data.</text>
</comment>
<dbReference type="SUPFAM" id="SSF52540">
    <property type="entry name" value="P-loop containing nucleoside triphosphate hydrolases"/>
    <property type="match status" value="1"/>
</dbReference>
<dbReference type="InterPro" id="IPR056884">
    <property type="entry name" value="NPHP3-like_N"/>
</dbReference>
<dbReference type="OrthoDB" id="538223at2759"/>
<evidence type="ECO:0000313" key="3">
    <source>
        <dbReference type="EMBL" id="KKF96655.1"/>
    </source>
</evidence>
<feature type="domain" description="NACHT" evidence="2">
    <location>
        <begin position="185"/>
        <end position="401"/>
    </location>
</feature>
<dbReference type="InterPro" id="IPR027417">
    <property type="entry name" value="P-loop_NTPase"/>
</dbReference>
<evidence type="ECO:0000313" key="4">
    <source>
        <dbReference type="Proteomes" id="UP000034841"/>
    </source>
</evidence>
<dbReference type="Pfam" id="PF24883">
    <property type="entry name" value="NPHP3_N"/>
    <property type="match status" value="1"/>
</dbReference>
<sequence>MSLHLSPARILSLDGGGVRGLSSLLILEKIMELIKSSEGLSEVPSPCDRFDLIGGTGTGGQKYSTIGGYYRFNVENGLGDTALPDGHTSGTIAGHTRNYLGENQNVVEQFVNVFTSGIILSLPQPGEQQVNSEKDNQCLSDLYVTDPRTDKKTIEEKKGGLLDDCYKWILGHADFQRFRADSECRILWIKGDPGKGKTMLLCGIVNELESDPSVQLSYFFCQATSVNGLNTATSVLRGMIYHLASHNPQLTKYLRAKYDSKGKRMFNNDGTWHDLCEMVAAMLKDPTLKNAILIVDALDECSVERQRLLDFICTPSPAKWIVSSRNWPDIEESLDDAKQKVKIHLEMNHDSVSAAVGSYIQFKADQLAQKKKYDKDMKSAVLEHLQANSNGTFLWVALVCQELSSSKTRKWRTLEKLKSFPPGLDALYSRMLDQIHQSEDSQLCKEILATALVLYRSIALEELRALIEELEHWEREEMEEAIGLCGSFLAIHDNTVSFVHQSAKDYLLNEPSSEMFPSGILHQHHMVFVRSLDLLRVTLKRDISIFMHLLG</sequence>
<dbReference type="Gene3D" id="3.40.50.300">
    <property type="entry name" value="P-loop containing nucleotide triphosphate hydrolases"/>
    <property type="match status" value="1"/>
</dbReference>